<keyword evidence="2" id="KW-0812">Transmembrane</keyword>
<keyword evidence="4" id="KW-1185">Reference proteome</keyword>
<feature type="region of interest" description="Disordered" evidence="1">
    <location>
        <begin position="1"/>
        <end position="23"/>
    </location>
</feature>
<feature type="region of interest" description="Disordered" evidence="1">
    <location>
        <begin position="58"/>
        <end position="84"/>
    </location>
</feature>
<proteinExistence type="predicted"/>
<reference evidence="3 4" key="1">
    <citation type="submission" date="2020-06" db="EMBL/GenBank/DDBJ databases">
        <title>Genome sequence of 2 isolates from Red Sea Mangroves.</title>
        <authorList>
            <person name="Sefrji F."/>
            <person name="Michoud G."/>
            <person name="Merlino G."/>
            <person name="Daffonchio D."/>
        </authorList>
    </citation>
    <scope>NUCLEOTIDE SEQUENCE [LARGE SCALE GENOMIC DNA]</scope>
    <source>
        <strain evidence="3 4">R1DC25</strain>
    </source>
</reference>
<sequence>MKSGAAHAVTPVGGEIVTRPEAQSRDRIAATPIEYGLLIAGLSVAILTAISVFAGPPGDSTDAAHTRLTPTDEAGGTSVRKTLQ</sequence>
<evidence type="ECO:0000256" key="2">
    <source>
        <dbReference type="SAM" id="Phobius"/>
    </source>
</evidence>
<evidence type="ECO:0000256" key="1">
    <source>
        <dbReference type="SAM" id="MobiDB-lite"/>
    </source>
</evidence>
<evidence type="ECO:0000313" key="3">
    <source>
        <dbReference type="EMBL" id="QPC43861.1"/>
    </source>
</evidence>
<feature type="transmembrane region" description="Helical" evidence="2">
    <location>
        <begin position="35"/>
        <end position="54"/>
    </location>
</feature>
<dbReference type="EMBL" id="CP058214">
    <property type="protein sequence ID" value="QPC43861.1"/>
    <property type="molecule type" value="Genomic_DNA"/>
</dbReference>
<dbReference type="RefSeq" id="WP_213161224.1">
    <property type="nucleotide sequence ID" value="NZ_CP058214.1"/>
</dbReference>
<dbReference type="Proteomes" id="UP000593594">
    <property type="component" value="Chromosome"/>
</dbReference>
<gene>
    <name evidence="3" type="ORF">HW532_14895</name>
</gene>
<evidence type="ECO:0008006" key="5">
    <source>
        <dbReference type="Google" id="ProtNLM"/>
    </source>
</evidence>
<dbReference type="KEGG" id="kmn:HW532_14895"/>
<accession>A0A7S8HCP9</accession>
<evidence type="ECO:0000313" key="4">
    <source>
        <dbReference type="Proteomes" id="UP000593594"/>
    </source>
</evidence>
<protein>
    <recommendedName>
        <fullName evidence="5">Flp family type IVb pilin</fullName>
    </recommendedName>
</protein>
<keyword evidence="2" id="KW-0472">Membrane</keyword>
<name>A0A7S8HCP9_9HYPH</name>
<dbReference type="AlphaFoldDB" id="A0A7S8HCP9"/>
<organism evidence="3 4">
    <name type="scientific">Kaustia mangrovi</name>
    <dbReference type="NCBI Taxonomy" id="2593653"/>
    <lineage>
        <taxon>Bacteria</taxon>
        <taxon>Pseudomonadati</taxon>
        <taxon>Pseudomonadota</taxon>
        <taxon>Alphaproteobacteria</taxon>
        <taxon>Hyphomicrobiales</taxon>
        <taxon>Parvibaculaceae</taxon>
        <taxon>Kaustia</taxon>
    </lineage>
</organism>
<keyword evidence="2" id="KW-1133">Transmembrane helix</keyword>